<dbReference type="InterPro" id="IPR001453">
    <property type="entry name" value="MoaB/Mog_dom"/>
</dbReference>
<dbReference type="EC" id="2.10.1.1" evidence="6"/>
<proteinExistence type="inferred from homology"/>
<dbReference type="AlphaFoldDB" id="A0AAJ1MMG1"/>
<dbReference type="Pfam" id="PF00994">
    <property type="entry name" value="MoCF_biosynth"/>
    <property type="match status" value="1"/>
</dbReference>
<evidence type="ECO:0000256" key="1">
    <source>
        <dbReference type="ARBA" id="ARBA00002901"/>
    </source>
</evidence>
<dbReference type="PROSITE" id="PS01079">
    <property type="entry name" value="MOCF_BIOSYNTHESIS_2"/>
    <property type="match status" value="1"/>
</dbReference>
<name>A0AAJ1MMG1_9SPIO</name>
<dbReference type="Gene3D" id="2.40.340.10">
    <property type="entry name" value="MoeA, C-terminal, domain IV"/>
    <property type="match status" value="1"/>
</dbReference>
<dbReference type="Pfam" id="PF12727">
    <property type="entry name" value="PBP_like"/>
    <property type="match status" value="1"/>
</dbReference>
<dbReference type="SUPFAM" id="SSF63867">
    <property type="entry name" value="MoeA C-terminal domain-like"/>
    <property type="match status" value="1"/>
</dbReference>
<keyword evidence="6" id="KW-0500">Molybdenum</keyword>
<dbReference type="SUPFAM" id="SSF53850">
    <property type="entry name" value="Periplasmic binding protein-like II"/>
    <property type="match status" value="1"/>
</dbReference>
<dbReference type="Pfam" id="PF03453">
    <property type="entry name" value="MoeA_N"/>
    <property type="match status" value="1"/>
</dbReference>
<keyword evidence="4 6" id="KW-0501">Molybdenum cofactor biosynthesis</keyword>
<dbReference type="PANTHER" id="PTHR10192">
    <property type="entry name" value="MOLYBDOPTERIN BIOSYNTHESIS PROTEIN"/>
    <property type="match status" value="1"/>
</dbReference>
<dbReference type="Gene3D" id="3.40.980.10">
    <property type="entry name" value="MoaB/Mog-like domain"/>
    <property type="match status" value="1"/>
</dbReference>
<dbReference type="Gene3D" id="3.90.105.10">
    <property type="entry name" value="Molybdopterin biosynthesis moea protein, domain 2"/>
    <property type="match status" value="1"/>
</dbReference>
<feature type="domain" description="MoaB/Mog" evidence="7">
    <location>
        <begin position="177"/>
        <end position="314"/>
    </location>
</feature>
<reference evidence="8 9" key="1">
    <citation type="submission" date="2022-12" db="EMBL/GenBank/DDBJ databases">
        <title>Metagenome assembled genome from gulf of manar.</title>
        <authorList>
            <person name="Kohli P."/>
            <person name="Pk S."/>
            <person name="Venkata Ramana C."/>
            <person name="Sasikala C."/>
        </authorList>
    </citation>
    <scope>NUCLEOTIDE SEQUENCE [LARGE SCALE GENOMIC DNA]</scope>
    <source>
        <strain evidence="8">JB008</strain>
    </source>
</reference>
<dbReference type="InterPro" id="IPR036425">
    <property type="entry name" value="MoaB/Mog-like_dom_sf"/>
</dbReference>
<dbReference type="InterPro" id="IPR036135">
    <property type="entry name" value="MoeA_linker/N_sf"/>
</dbReference>
<gene>
    <name evidence="8" type="ORF">PQJ61_01520</name>
</gene>
<comment type="similarity">
    <text evidence="3 6">Belongs to the MoeA family.</text>
</comment>
<dbReference type="Proteomes" id="UP001221217">
    <property type="component" value="Unassembled WGS sequence"/>
</dbReference>
<comment type="cofactor">
    <cofactor evidence="6">
        <name>Mg(2+)</name>
        <dbReference type="ChEBI" id="CHEBI:18420"/>
    </cofactor>
</comment>
<dbReference type="InterPro" id="IPR036688">
    <property type="entry name" value="MoeA_C_domain_IV_sf"/>
</dbReference>
<evidence type="ECO:0000256" key="5">
    <source>
        <dbReference type="ARBA" id="ARBA00047317"/>
    </source>
</evidence>
<evidence type="ECO:0000313" key="9">
    <source>
        <dbReference type="Proteomes" id="UP001221217"/>
    </source>
</evidence>
<dbReference type="GO" id="GO:0061599">
    <property type="term" value="F:molybdopterin molybdotransferase activity"/>
    <property type="evidence" value="ECO:0007669"/>
    <property type="project" value="UniProtKB-UniRule"/>
</dbReference>
<keyword evidence="6" id="KW-0479">Metal-binding</keyword>
<dbReference type="SUPFAM" id="SSF63882">
    <property type="entry name" value="MoeA N-terminal region -like"/>
    <property type="match status" value="1"/>
</dbReference>
<dbReference type="GO" id="GO:0005829">
    <property type="term" value="C:cytosol"/>
    <property type="evidence" value="ECO:0007669"/>
    <property type="project" value="TreeGrafter"/>
</dbReference>
<dbReference type="Pfam" id="PF03454">
    <property type="entry name" value="MoeA_C"/>
    <property type="match status" value="1"/>
</dbReference>
<evidence type="ECO:0000256" key="2">
    <source>
        <dbReference type="ARBA" id="ARBA00005046"/>
    </source>
</evidence>
<evidence type="ECO:0000313" key="8">
    <source>
        <dbReference type="EMBL" id="MDC7225424.1"/>
    </source>
</evidence>
<dbReference type="EMBL" id="JAQQAL010000006">
    <property type="protein sequence ID" value="MDC7225424.1"/>
    <property type="molecule type" value="Genomic_DNA"/>
</dbReference>
<evidence type="ECO:0000256" key="4">
    <source>
        <dbReference type="ARBA" id="ARBA00023150"/>
    </source>
</evidence>
<dbReference type="CDD" id="cd00887">
    <property type="entry name" value="MoeA"/>
    <property type="match status" value="1"/>
</dbReference>
<dbReference type="InterPro" id="IPR005111">
    <property type="entry name" value="MoeA_C_domain_IV"/>
</dbReference>
<dbReference type="PANTHER" id="PTHR10192:SF16">
    <property type="entry name" value="MOLYBDOPTERIN MOLYBDENUMTRANSFERASE"/>
    <property type="match status" value="1"/>
</dbReference>
<keyword evidence="6" id="KW-0808">Transferase</keyword>
<dbReference type="NCBIfam" id="NF011068">
    <property type="entry name" value="PRK14498.1"/>
    <property type="match status" value="1"/>
</dbReference>
<dbReference type="InterPro" id="IPR038987">
    <property type="entry name" value="MoeA-like"/>
</dbReference>
<protein>
    <recommendedName>
        <fullName evidence="6">Molybdopterin molybdenumtransferase</fullName>
        <ecNumber evidence="6">2.10.1.1</ecNumber>
    </recommendedName>
</protein>
<organism evidence="8 9">
    <name type="scientific">Candidatus Thalassospirochaeta sargassi</name>
    <dbReference type="NCBI Taxonomy" id="3119039"/>
    <lineage>
        <taxon>Bacteria</taxon>
        <taxon>Pseudomonadati</taxon>
        <taxon>Spirochaetota</taxon>
        <taxon>Spirochaetia</taxon>
        <taxon>Spirochaetales</taxon>
        <taxon>Spirochaetaceae</taxon>
        <taxon>Candidatus Thalassospirochaeta</taxon>
    </lineage>
</organism>
<comment type="function">
    <text evidence="1 6">Catalyzes the insertion of molybdate into adenylated molybdopterin with the concomitant release of AMP.</text>
</comment>
<dbReference type="GO" id="GO:0006777">
    <property type="term" value="P:Mo-molybdopterin cofactor biosynthetic process"/>
    <property type="evidence" value="ECO:0007669"/>
    <property type="project" value="UniProtKB-UniRule"/>
</dbReference>
<comment type="caution">
    <text evidence="8">The sequence shown here is derived from an EMBL/GenBank/DDBJ whole genome shotgun (WGS) entry which is preliminary data.</text>
</comment>
<dbReference type="SUPFAM" id="SSF53218">
    <property type="entry name" value="Molybdenum cofactor biosynthesis proteins"/>
    <property type="match status" value="1"/>
</dbReference>
<keyword evidence="6" id="KW-0460">Magnesium</keyword>
<dbReference type="SMART" id="SM00852">
    <property type="entry name" value="MoCF_biosynth"/>
    <property type="match status" value="1"/>
</dbReference>
<evidence type="ECO:0000256" key="6">
    <source>
        <dbReference type="RuleBase" id="RU365090"/>
    </source>
</evidence>
<accession>A0AAJ1MMG1</accession>
<dbReference type="GO" id="GO:0046872">
    <property type="term" value="F:metal ion binding"/>
    <property type="evidence" value="ECO:0007669"/>
    <property type="project" value="UniProtKB-UniRule"/>
</dbReference>
<dbReference type="InterPro" id="IPR008284">
    <property type="entry name" value="MoCF_biosynth_CS"/>
</dbReference>
<dbReference type="InterPro" id="IPR005110">
    <property type="entry name" value="MoeA_linker/N"/>
</dbReference>
<comment type="pathway">
    <text evidence="2 6">Cofactor biosynthesis; molybdopterin biosynthesis.</text>
</comment>
<sequence>MKKRNVYLDNLRFEEAGARLAVEFRSAELTGVETVSVYDALGRVSAASVKAVLSSPNHNAAAMDGIAVISADTEAADERTHLELAAGSGFKWIDTGDPVTEPWNAVIMVEDLLEADDERVVIKAPARIWQHVRHVGEDIAAGELIIPSFQRIRAVDIGAMTAGGITEIEVFRRPVVAIIPTGTEIIEDPSEMTDGGIIDSNSRMFAAMVRDAGAEPLRMKPVIDDPELIKKAFAKALEQADAVIIIAGSSAGTEDYSADTIRHFGELLFHGVAVKPGKPAIFGRAGNKPLIGLPGYPVSGYVIFDRLVKPLIELMQGIGAADEEFLTGFLTRRIPSSLEHREFVRVKCGSVGGRMVISPLNRGAGITMSLVQADGILEIPQECEGWEAGAEVEFRLTRSSAEIDNRLVSIGSHDLLLDVITELMHRAGSHTGLSSTHQGSMGGVMAIRKGECHIAPVHLLNPEDGKYNEYLFGRYFQASDFALIKGVGRTQGFIVKPGNPKNITSVEDLPCDKGKGIVYINRQRGAGTRVLLDYMLGGKGISPDSINGYTREMTTHMAVASAVKSGTADTGLGVYSAASVNGLDFIPVGTEEYDFVVRKDMLDVPSLQAFISCLQSAEFAAELEKLGGYELKSPGEIISFD</sequence>
<dbReference type="InterPro" id="IPR024370">
    <property type="entry name" value="PBP_domain"/>
</dbReference>
<evidence type="ECO:0000259" key="7">
    <source>
        <dbReference type="SMART" id="SM00852"/>
    </source>
</evidence>
<evidence type="ECO:0000256" key="3">
    <source>
        <dbReference type="ARBA" id="ARBA00010763"/>
    </source>
</evidence>
<comment type="catalytic activity">
    <reaction evidence="5">
        <text>adenylyl-molybdopterin + molybdate = Mo-molybdopterin + AMP + H(+)</text>
        <dbReference type="Rhea" id="RHEA:35047"/>
        <dbReference type="ChEBI" id="CHEBI:15378"/>
        <dbReference type="ChEBI" id="CHEBI:36264"/>
        <dbReference type="ChEBI" id="CHEBI:62727"/>
        <dbReference type="ChEBI" id="CHEBI:71302"/>
        <dbReference type="ChEBI" id="CHEBI:456215"/>
        <dbReference type="EC" id="2.10.1.1"/>
    </reaction>
</comment>
<dbReference type="Gene3D" id="2.170.190.11">
    <property type="entry name" value="Molybdopterin biosynthesis moea protein, domain 3"/>
    <property type="match status" value="1"/>
</dbReference>
<dbReference type="NCBIfam" id="TIGR00177">
    <property type="entry name" value="molyb_syn"/>
    <property type="match status" value="1"/>
</dbReference>